<evidence type="ECO:0000313" key="2">
    <source>
        <dbReference type="Proteomes" id="UP000027451"/>
    </source>
</evidence>
<evidence type="ECO:0000313" key="1">
    <source>
        <dbReference type="EMBL" id="KDR28875.1"/>
    </source>
</evidence>
<dbReference type="Proteomes" id="UP000027451">
    <property type="component" value="Unassembled WGS sequence"/>
</dbReference>
<comment type="caution">
    <text evidence="1">The sequence shown here is derived from an EMBL/GenBank/DDBJ whole genome shotgun (WGS) entry which is preliminary data.</text>
</comment>
<dbReference type="EMBL" id="JFHD01000016">
    <property type="protein sequence ID" value="KDR28875.1"/>
    <property type="molecule type" value="Genomic_DNA"/>
</dbReference>
<reference evidence="1 2" key="1">
    <citation type="submission" date="2014-03" db="EMBL/GenBank/DDBJ databases">
        <title>Draft Genome Sequences of Four Burkholderia Strains.</title>
        <authorList>
            <person name="Liu X.Y."/>
            <person name="Li C.X."/>
            <person name="Xu J.H."/>
        </authorList>
    </citation>
    <scope>NUCLEOTIDE SEQUENCE [LARGE SCALE GENOMIC DNA]</scope>
    <source>
        <strain evidence="1 2">OP-1</strain>
    </source>
</reference>
<protein>
    <submittedName>
        <fullName evidence="1">Uncharacterized protein</fullName>
    </submittedName>
</protein>
<name>A0A656QGA4_9BURK</name>
<organism evidence="1 2">
    <name type="scientific">Caballeronia zhejiangensis</name>
    <dbReference type="NCBI Taxonomy" id="871203"/>
    <lineage>
        <taxon>Bacteria</taxon>
        <taxon>Pseudomonadati</taxon>
        <taxon>Pseudomonadota</taxon>
        <taxon>Betaproteobacteria</taxon>
        <taxon>Burkholderiales</taxon>
        <taxon>Burkholderiaceae</taxon>
        <taxon>Caballeronia</taxon>
    </lineage>
</organism>
<proteinExistence type="predicted"/>
<keyword evidence="2" id="KW-1185">Reference proteome</keyword>
<dbReference type="AlphaFoldDB" id="A0A656QGA4"/>
<accession>A0A656QGA4</accession>
<gene>
    <name evidence="1" type="ORF">BG60_09065</name>
</gene>
<sequence>MDARAAANKSKVAIQSDVHTYIGHVDMMFGNNKDSGFFPVGELAEAKQFRSGFAMAQTVAPTFPVLTAALSHFEYRAIESESEGAGSLAFEAVSHESANLLQISLQVGALNVHWLADASARELRLAMDEWNRAGKAAFALWLPDGAPSNCLFGTLELQSSFEPKSVLPGSREGKSPDTWDVLKAIIAIGNALQDAGAEQLGISNNREAVNILMTNHIKKVVHHMSVSMSSDFLAERASGTVH</sequence>